<dbReference type="InterPro" id="IPR055414">
    <property type="entry name" value="LRR_R13L4/SHOC2-like"/>
</dbReference>
<evidence type="ECO:0000256" key="1">
    <source>
        <dbReference type="ARBA" id="ARBA00022614"/>
    </source>
</evidence>
<proteinExistence type="predicted"/>
<dbReference type="SUPFAM" id="SSF52058">
    <property type="entry name" value="L domain-like"/>
    <property type="match status" value="3"/>
</dbReference>
<dbReference type="Pfam" id="PF23286">
    <property type="entry name" value="LRR_13"/>
    <property type="match status" value="1"/>
</dbReference>
<dbReference type="Gene3D" id="3.80.10.10">
    <property type="entry name" value="Ribonuclease Inhibitor"/>
    <property type="match status" value="5"/>
</dbReference>
<feature type="domain" description="Disease resistance protein RPS4B/Roq1-like leucine-rich repeats" evidence="4">
    <location>
        <begin position="368"/>
        <end position="429"/>
    </location>
</feature>
<name>A0A438G390_VITVI</name>
<evidence type="ECO:0000313" key="7">
    <source>
        <dbReference type="Proteomes" id="UP000288805"/>
    </source>
</evidence>
<evidence type="ECO:0000259" key="4">
    <source>
        <dbReference type="Pfam" id="PF23286"/>
    </source>
</evidence>
<protein>
    <submittedName>
        <fullName evidence="6">Protein suppressor of npr1-1, constitutive 1</fullName>
    </submittedName>
</protein>
<dbReference type="AlphaFoldDB" id="A0A438G390"/>
<dbReference type="InterPro" id="IPR003591">
    <property type="entry name" value="Leu-rich_rpt_typical-subtyp"/>
</dbReference>
<gene>
    <name evidence="6" type="primary">SNC1_8</name>
    <name evidence="6" type="ORF">CK203_065215</name>
</gene>
<comment type="caution">
    <text evidence="6">The sequence shown here is derived from an EMBL/GenBank/DDBJ whole genome shotgun (WGS) entry which is preliminary data.</text>
</comment>
<evidence type="ECO:0000259" key="5">
    <source>
        <dbReference type="Pfam" id="PF23598"/>
    </source>
</evidence>
<organism evidence="6 7">
    <name type="scientific">Vitis vinifera</name>
    <name type="common">Grape</name>
    <dbReference type="NCBI Taxonomy" id="29760"/>
    <lineage>
        <taxon>Eukaryota</taxon>
        <taxon>Viridiplantae</taxon>
        <taxon>Streptophyta</taxon>
        <taxon>Embryophyta</taxon>
        <taxon>Tracheophyta</taxon>
        <taxon>Spermatophyta</taxon>
        <taxon>Magnoliopsida</taxon>
        <taxon>eudicotyledons</taxon>
        <taxon>Gunneridae</taxon>
        <taxon>Pentapetalae</taxon>
        <taxon>rosids</taxon>
        <taxon>Vitales</taxon>
        <taxon>Vitaceae</taxon>
        <taxon>Viteae</taxon>
        <taxon>Vitis</taxon>
    </lineage>
</organism>
<dbReference type="InterPro" id="IPR058546">
    <property type="entry name" value="RPS4B/Roq1-like_LRR"/>
</dbReference>
<dbReference type="PANTHER" id="PTHR47186:SF3">
    <property type="entry name" value="OS09G0267800 PROTEIN"/>
    <property type="match status" value="1"/>
</dbReference>
<reference evidence="6 7" key="1">
    <citation type="journal article" date="2018" name="PLoS Genet.">
        <title>Population sequencing reveals clonal diversity and ancestral inbreeding in the grapevine cultivar Chardonnay.</title>
        <authorList>
            <person name="Roach M.J."/>
            <person name="Johnson D.L."/>
            <person name="Bohlmann J."/>
            <person name="van Vuuren H.J."/>
            <person name="Jones S.J."/>
            <person name="Pretorius I.S."/>
            <person name="Schmidt S.A."/>
            <person name="Borneman A.R."/>
        </authorList>
    </citation>
    <scope>NUCLEOTIDE SEQUENCE [LARGE SCALE GENOMIC DNA]</scope>
    <source>
        <strain evidence="7">cv. Chardonnay</strain>
        <tissue evidence="6">Leaf</tissue>
    </source>
</reference>
<keyword evidence="3" id="KW-0611">Plant defense</keyword>
<accession>A0A438G390</accession>
<dbReference type="InterPro" id="IPR011713">
    <property type="entry name" value="Leu-rich_rpt_3"/>
</dbReference>
<feature type="domain" description="Disease resistance R13L4/SHOC-2-like LRR" evidence="5">
    <location>
        <begin position="632"/>
        <end position="736"/>
    </location>
</feature>
<evidence type="ECO:0000313" key="6">
    <source>
        <dbReference type="EMBL" id="RVW66678.1"/>
    </source>
</evidence>
<keyword evidence="1" id="KW-0433">Leucine-rich repeat</keyword>
<dbReference type="EMBL" id="QGNW01000635">
    <property type="protein sequence ID" value="RVW66678.1"/>
    <property type="molecule type" value="Genomic_DNA"/>
</dbReference>
<evidence type="ECO:0000256" key="2">
    <source>
        <dbReference type="ARBA" id="ARBA00022737"/>
    </source>
</evidence>
<dbReference type="Proteomes" id="UP000288805">
    <property type="component" value="Unassembled WGS sequence"/>
</dbReference>
<sequence length="908" mass="103824">MDLRLDMESDVVRIVGIYGIGGIGGEVYLTYKINFLMGWEIVRENFPNKPDKWSRLWDPHDIERALTTYEGIKRVETINLDLSKLKRVRFNSNVFSKMTSLRLLKVHSNVNLDQDFYVDGKKGCSWFYKIEGIHLNRNSDTLRLHKVHSDHDSEEDIMACKDYHDYEVERVYDSVMKIASKMQLGLDFEIPSYELRYLCWDGYPLDSLPSNFDGENLVELHLKCSNIKQLWQENKVIDLSYSKKLVQMPEFSSLSNLEGLILKGCVRLIDIHPSVGDLKKLTTLNLRRCHKLKGLPSNISNLESLEFLDLSGCSSFCNWDLYPCGRSNLEKCLFEKFPEKGGNLKSLKRLYLKYTAIKDLPDSIGDLESLWFLNLTNCSKFEKFPEKGGNMKSLKRLYLKNTAIKDLPDSIGDLESLMRLDLSDCSKFEKFPEKGGNMKSLRGGNIKSLKWLYLKNTAIKDLPDSIGDLESLRICLTALESWNLFGLDLSDCSKFEKFPEKGGNMKRLRNLSLKNTAIKDLPDSIGDLESLRRLDLSDCSKFEKFPEKGGNMKRWLDLSDCSKFEKFSEKGGNMKRICLIALETWNLLALDLSDCSKFEKFPEKGGNMKSLKPLFKNTAIKDLPDSIGDLESLRWLDLSDCSKFEKFSEKGGNMKRLTDLSLKNTAIKDLPDSIGDLESLRRLDLSDCSKFEKFPEKGGNMKSLWKLSLKNTAIKDLPDSIGDLESLESLDLSDCSKFEKFPEKGGNMKSLKWLYLKNTAIKDMPDSIGDLESLWQLDLSDCSKFEKFPEKGGNMKSLKWLYLKNTAIKDMPDSIGDLESLWQLHLSDCSNIGDLESLWWLDLSDCSKFEKFPRKGGNMKSLWKLSLKNTAIKDLPDSIGDLESLESLDLSDCSKFEKFSEKGGNMKV</sequence>
<evidence type="ECO:0000256" key="3">
    <source>
        <dbReference type="ARBA" id="ARBA00022821"/>
    </source>
</evidence>
<dbReference type="Pfam" id="PF07725">
    <property type="entry name" value="LRR_3"/>
    <property type="match status" value="1"/>
</dbReference>
<keyword evidence="2" id="KW-0677">Repeat</keyword>
<dbReference type="PRINTS" id="PR00364">
    <property type="entry name" value="DISEASERSIST"/>
</dbReference>
<dbReference type="Pfam" id="PF23598">
    <property type="entry name" value="LRR_14"/>
    <property type="match status" value="1"/>
</dbReference>
<dbReference type="InterPro" id="IPR032675">
    <property type="entry name" value="LRR_dom_sf"/>
</dbReference>
<dbReference type="PANTHER" id="PTHR47186">
    <property type="entry name" value="LEUCINE-RICH REPEAT-CONTAINING PROTEIN 57"/>
    <property type="match status" value="1"/>
</dbReference>
<dbReference type="SMART" id="SM00369">
    <property type="entry name" value="LRR_TYP"/>
    <property type="match status" value="10"/>
</dbReference>